<evidence type="ECO:0000313" key="5">
    <source>
        <dbReference type="Proteomes" id="UP001500928"/>
    </source>
</evidence>
<feature type="domain" description="HTH tetR-type" evidence="3">
    <location>
        <begin position="3"/>
        <end position="63"/>
    </location>
</feature>
<dbReference type="SUPFAM" id="SSF48498">
    <property type="entry name" value="Tetracyclin repressor-like, C-terminal domain"/>
    <property type="match status" value="1"/>
</dbReference>
<protein>
    <submittedName>
        <fullName evidence="4">TetR/AcrR family transcriptional regulator</fullName>
    </submittedName>
</protein>
<sequence>MPRGHRDALLAAARVLLRRRGLRATTARDLVEESGTNLASIGYHFGSKDALMATALAGACAEWTARPNAAAAAATGRAGDEPGDALLAAIRAMLGDLTERRSEILAFTEGVVAHGRGDVVGETLPASTEQSLDAVAATMQAAAPGLPAELAGAGAAVVVALHDGLAQMSTLAPERVPEPDVVALVLAAFGAVLAPSLGVDPEQLRAIARGGS</sequence>
<accession>A0ABP9B6H0</accession>
<gene>
    <name evidence="4" type="ORF">GCM10023200_25840</name>
</gene>
<dbReference type="Gene3D" id="1.10.357.10">
    <property type="entry name" value="Tetracycline Repressor, domain 2"/>
    <property type="match status" value="1"/>
</dbReference>
<name>A0ABP9B6H0_9PSEU</name>
<evidence type="ECO:0000256" key="2">
    <source>
        <dbReference type="PROSITE-ProRule" id="PRU00335"/>
    </source>
</evidence>
<organism evidence="4 5">
    <name type="scientific">Actinomycetospora chlora</name>
    <dbReference type="NCBI Taxonomy" id="663608"/>
    <lineage>
        <taxon>Bacteria</taxon>
        <taxon>Bacillati</taxon>
        <taxon>Actinomycetota</taxon>
        <taxon>Actinomycetes</taxon>
        <taxon>Pseudonocardiales</taxon>
        <taxon>Pseudonocardiaceae</taxon>
        <taxon>Actinomycetospora</taxon>
    </lineage>
</organism>
<dbReference type="PANTHER" id="PTHR30055">
    <property type="entry name" value="HTH-TYPE TRANSCRIPTIONAL REGULATOR RUTR"/>
    <property type="match status" value="1"/>
</dbReference>
<dbReference type="PROSITE" id="PS50977">
    <property type="entry name" value="HTH_TETR_2"/>
    <property type="match status" value="1"/>
</dbReference>
<keyword evidence="5" id="KW-1185">Reference proteome</keyword>
<evidence type="ECO:0000256" key="1">
    <source>
        <dbReference type="ARBA" id="ARBA00023125"/>
    </source>
</evidence>
<dbReference type="InterPro" id="IPR036271">
    <property type="entry name" value="Tet_transcr_reg_TetR-rel_C_sf"/>
</dbReference>
<reference evidence="5" key="1">
    <citation type="journal article" date="2019" name="Int. J. Syst. Evol. Microbiol.">
        <title>The Global Catalogue of Microorganisms (GCM) 10K type strain sequencing project: providing services to taxonomists for standard genome sequencing and annotation.</title>
        <authorList>
            <consortium name="The Broad Institute Genomics Platform"/>
            <consortium name="The Broad Institute Genome Sequencing Center for Infectious Disease"/>
            <person name="Wu L."/>
            <person name="Ma J."/>
        </authorList>
    </citation>
    <scope>NUCLEOTIDE SEQUENCE [LARGE SCALE GENOMIC DNA]</scope>
    <source>
        <strain evidence="5">JCM 17979</strain>
    </source>
</reference>
<proteinExistence type="predicted"/>
<evidence type="ECO:0000313" key="4">
    <source>
        <dbReference type="EMBL" id="GAA4789898.1"/>
    </source>
</evidence>
<comment type="caution">
    <text evidence="4">The sequence shown here is derived from an EMBL/GenBank/DDBJ whole genome shotgun (WGS) entry which is preliminary data.</text>
</comment>
<dbReference type="PRINTS" id="PR00455">
    <property type="entry name" value="HTHTETR"/>
</dbReference>
<dbReference type="RefSeq" id="WP_345414926.1">
    <property type="nucleotide sequence ID" value="NZ_BAABHO010000018.1"/>
</dbReference>
<keyword evidence="1 2" id="KW-0238">DNA-binding</keyword>
<dbReference type="Proteomes" id="UP001500928">
    <property type="component" value="Unassembled WGS sequence"/>
</dbReference>
<dbReference type="PANTHER" id="PTHR30055:SF219">
    <property type="entry name" value="TRANSCRIPTIONAL REGULATORY PROTEIN"/>
    <property type="match status" value="1"/>
</dbReference>
<evidence type="ECO:0000259" key="3">
    <source>
        <dbReference type="PROSITE" id="PS50977"/>
    </source>
</evidence>
<feature type="DNA-binding region" description="H-T-H motif" evidence="2">
    <location>
        <begin position="26"/>
        <end position="45"/>
    </location>
</feature>
<dbReference type="InterPro" id="IPR050109">
    <property type="entry name" value="HTH-type_TetR-like_transc_reg"/>
</dbReference>
<dbReference type="SUPFAM" id="SSF46689">
    <property type="entry name" value="Homeodomain-like"/>
    <property type="match status" value="1"/>
</dbReference>
<dbReference type="InterPro" id="IPR001647">
    <property type="entry name" value="HTH_TetR"/>
</dbReference>
<dbReference type="InterPro" id="IPR009057">
    <property type="entry name" value="Homeodomain-like_sf"/>
</dbReference>
<dbReference type="Pfam" id="PF00440">
    <property type="entry name" value="TetR_N"/>
    <property type="match status" value="1"/>
</dbReference>
<dbReference type="EMBL" id="BAABHO010000018">
    <property type="protein sequence ID" value="GAA4789898.1"/>
    <property type="molecule type" value="Genomic_DNA"/>
</dbReference>